<dbReference type="OrthoDB" id="3945102at2759"/>
<evidence type="ECO:0000313" key="2">
    <source>
        <dbReference type="EMBL" id="KEQ91151.1"/>
    </source>
</evidence>
<evidence type="ECO:0000313" key="3">
    <source>
        <dbReference type="Proteomes" id="UP000030641"/>
    </source>
</evidence>
<proteinExistence type="predicted"/>
<keyword evidence="3" id="KW-1185">Reference proteome</keyword>
<dbReference type="RefSeq" id="XP_013339621.1">
    <property type="nucleotide sequence ID" value="XM_013484167.1"/>
</dbReference>
<feature type="region of interest" description="Disordered" evidence="1">
    <location>
        <begin position="35"/>
        <end position="54"/>
    </location>
</feature>
<dbReference type="InParanoid" id="A0A074YWD1"/>
<dbReference type="EMBL" id="KL584781">
    <property type="protein sequence ID" value="KEQ91151.1"/>
    <property type="molecule type" value="Genomic_DNA"/>
</dbReference>
<dbReference type="GeneID" id="25364831"/>
<gene>
    <name evidence="2" type="ORF">AUEXF2481DRAFT_33296</name>
</gene>
<reference evidence="2 3" key="1">
    <citation type="journal article" date="2014" name="BMC Genomics">
        <title>Genome sequencing of four Aureobasidium pullulans varieties: biotechnological potential, stress tolerance, and description of new species.</title>
        <authorList>
            <person name="Gostin Ar C."/>
            <person name="Ohm R.A."/>
            <person name="Kogej T."/>
            <person name="Sonjak S."/>
            <person name="Turk M."/>
            <person name="Zajc J."/>
            <person name="Zalar P."/>
            <person name="Grube M."/>
            <person name="Sun H."/>
            <person name="Han J."/>
            <person name="Sharma A."/>
            <person name="Chiniquy J."/>
            <person name="Ngan C.Y."/>
            <person name="Lipzen A."/>
            <person name="Barry K."/>
            <person name="Grigoriev I.V."/>
            <person name="Gunde-Cimerman N."/>
        </authorList>
    </citation>
    <scope>NUCLEOTIDE SEQUENCE [LARGE SCALE GENOMIC DNA]</scope>
    <source>
        <strain evidence="2 3">EXF-2481</strain>
    </source>
</reference>
<dbReference type="HOGENOM" id="CLU_562539_0_0_1"/>
<protein>
    <submittedName>
        <fullName evidence="2">Uncharacterized protein</fullName>
    </submittedName>
</protein>
<evidence type="ECO:0000256" key="1">
    <source>
        <dbReference type="SAM" id="MobiDB-lite"/>
    </source>
</evidence>
<accession>A0A074YWD1</accession>
<organism evidence="2 3">
    <name type="scientific">Aureobasidium subglaciale (strain EXF-2481)</name>
    <name type="common">Aureobasidium pullulans var. subglaciale</name>
    <dbReference type="NCBI Taxonomy" id="1043005"/>
    <lineage>
        <taxon>Eukaryota</taxon>
        <taxon>Fungi</taxon>
        <taxon>Dikarya</taxon>
        <taxon>Ascomycota</taxon>
        <taxon>Pezizomycotina</taxon>
        <taxon>Dothideomycetes</taxon>
        <taxon>Dothideomycetidae</taxon>
        <taxon>Dothideales</taxon>
        <taxon>Saccotheciaceae</taxon>
        <taxon>Aureobasidium</taxon>
    </lineage>
</organism>
<sequence>MPGSPEREYLRQLTSVDALHELDSRLESWTEEDPYFQENRFPPPPTDLPVQRNGVPREFDWGRYAVSLERSRQRREDTLEKTRAIVRRDNPLRDIHSGLSKRRGYLLHDEFEDDDFQEDLRYNAVAEGIRRTHSARQRRLDLLDDDFQELSQAGEVLERREREKHASSLKRDEEDLSQFAEALERREDEKRAARLAYIRGTSGFMVGERHEDVPDAVDSYVADPPLPMSQKTKDTQTMDDMSFLSAVENGKATLTIKDPHTQKTTVLKNIDLTTVELIAPILAFSFEESRNGPKYTIEDISLTAVLSMLRHIYTFEHYVPTDCLHDQMSVLLHVEIFHLATIYDIASLKTMVKARIFLELELSTSYPGPPQDLCKALAYVYKDLPNENDISKTLAHYCITCFLQHRLNEDELFTTFHYNCRPFQRDLVTILRENRFEDESAPTLIQLPVKTTDLPTRWPAVFDADPQAGFLEDEFDKEVKRRTNISQLDKLKIHFRVTLPVR</sequence>
<dbReference type="AlphaFoldDB" id="A0A074YWD1"/>
<name>A0A074YWD1_AURSE</name>
<dbReference type="Proteomes" id="UP000030641">
    <property type="component" value="Unassembled WGS sequence"/>
</dbReference>